<accession>A0ACD0P4J2</accession>
<name>A0ACD0P4J2_9BASI</name>
<dbReference type="EMBL" id="KZ819750">
    <property type="protein sequence ID" value="PWN52939.1"/>
    <property type="molecule type" value="Genomic_DNA"/>
</dbReference>
<protein>
    <submittedName>
        <fullName evidence="1">Uncharacterized protein</fullName>
    </submittedName>
</protein>
<dbReference type="Proteomes" id="UP000245626">
    <property type="component" value="Unassembled WGS sequence"/>
</dbReference>
<evidence type="ECO:0000313" key="2">
    <source>
        <dbReference type="Proteomes" id="UP000245626"/>
    </source>
</evidence>
<reference evidence="1 2" key="1">
    <citation type="journal article" date="2018" name="Mol. Biol. Evol.">
        <title>Broad Genomic Sampling Reveals a Smut Pathogenic Ancestry of the Fungal Clade Ustilaginomycotina.</title>
        <authorList>
            <person name="Kijpornyongpan T."/>
            <person name="Mondo S.J."/>
            <person name="Barry K."/>
            <person name="Sandor L."/>
            <person name="Lee J."/>
            <person name="Lipzen A."/>
            <person name="Pangilinan J."/>
            <person name="LaButti K."/>
            <person name="Hainaut M."/>
            <person name="Henrissat B."/>
            <person name="Grigoriev I.V."/>
            <person name="Spatafora J.W."/>
            <person name="Aime M.C."/>
        </authorList>
    </citation>
    <scope>NUCLEOTIDE SEQUENCE [LARGE SCALE GENOMIC DNA]</scope>
    <source>
        <strain evidence="1 2">SA 807</strain>
    </source>
</reference>
<evidence type="ECO:0000313" key="1">
    <source>
        <dbReference type="EMBL" id="PWN52939.1"/>
    </source>
</evidence>
<proteinExistence type="predicted"/>
<organism evidence="1 2">
    <name type="scientific">Violaceomyces palustris</name>
    <dbReference type="NCBI Taxonomy" id="1673888"/>
    <lineage>
        <taxon>Eukaryota</taxon>
        <taxon>Fungi</taxon>
        <taxon>Dikarya</taxon>
        <taxon>Basidiomycota</taxon>
        <taxon>Ustilaginomycotina</taxon>
        <taxon>Ustilaginomycetes</taxon>
        <taxon>Violaceomycetales</taxon>
        <taxon>Violaceomycetaceae</taxon>
        <taxon>Violaceomyces</taxon>
    </lineage>
</organism>
<keyword evidence="2" id="KW-1185">Reference proteome</keyword>
<gene>
    <name evidence="1" type="ORF">IE53DRAFT_360401</name>
</gene>
<sequence length="711" mass="80834">MRELCCGKTVRIDTISRQIIFPARSSSGAELDQGDELARAAVAEIKSKFDQYLALVTLPRQPNGRFFREAAKGLWTVFSELFPFAPPSVIRSRSIHSCEEVTSFLHLGSIFHHDEDIRNEGFDVFRYMNWILCFQGSVRIGFGESKLNIAKQLLMSIMHSIMCPDRYIFERVSCLWQTHSCWVRHKDWRTLCTEMEVGHQDDDRGSVITQDSVSRLSGKELYDFWHRWFKNEYKKRVLLVMGILDSQHSGFCHPATRTEAQMEKHLNFPLPMNVESKAVAQILVAEATEPCPDQLFHAWPPEAWAEKVAQLASSLLPNEKPKMIGEMLEELLKPHLRFENDPQVVERRTTQFTLYILLEHLHGSWITDCNTLSDNAWKPRSQSKDSRLNWRQGFSLTRASSDPGPTDDLSANFEIRDNGQESDRTEQSASIASTSDSGSSLLCSSSASPQRSFWAESVSSGKGGTPCEREPGKVGNHLLLHGTWKDKFCLMVRWHSVSLELSVPMKALVTFVEGGLDTDKSSEEKERTRQELVEWSKTAEARRASLHCGCILALFEYQMRDDGPTRSKAVPHVSHAFFSSVLVLVALVKIRKTHQTADIGNHQDEGRAYMIPCLSHLNLESLWSRDGINDHGLQVWDDVGLAGVSVSERDLGVGKGDWVKDDFFYMQCSKSSFSDGSLLRHWILHGSIRFLWCFADEYIQLLEKSLMDMGF</sequence>